<evidence type="ECO:0000313" key="2">
    <source>
        <dbReference type="Proteomes" id="UP000288216"/>
    </source>
</evidence>
<name>A0A401PN49_SCYTO</name>
<dbReference type="AlphaFoldDB" id="A0A401PN49"/>
<reference evidence="1 2" key="1">
    <citation type="journal article" date="2018" name="Nat. Ecol. Evol.">
        <title>Shark genomes provide insights into elasmobranch evolution and the origin of vertebrates.</title>
        <authorList>
            <person name="Hara Y"/>
            <person name="Yamaguchi K"/>
            <person name="Onimaru K"/>
            <person name="Kadota M"/>
            <person name="Koyanagi M"/>
            <person name="Keeley SD"/>
            <person name="Tatsumi K"/>
            <person name="Tanaka K"/>
            <person name="Motone F"/>
            <person name="Kageyama Y"/>
            <person name="Nozu R"/>
            <person name="Adachi N"/>
            <person name="Nishimura O"/>
            <person name="Nakagawa R"/>
            <person name="Tanegashima C"/>
            <person name="Kiyatake I"/>
            <person name="Matsumoto R"/>
            <person name="Murakumo K"/>
            <person name="Nishida K"/>
            <person name="Terakita A"/>
            <person name="Kuratani S"/>
            <person name="Sato K"/>
            <person name="Hyodo S Kuraku.S."/>
        </authorList>
    </citation>
    <scope>NUCLEOTIDE SEQUENCE [LARGE SCALE GENOMIC DNA]</scope>
</reference>
<gene>
    <name evidence="1" type="ORF">scyTo_0003648</name>
</gene>
<keyword evidence="2" id="KW-1185">Reference proteome</keyword>
<organism evidence="1 2">
    <name type="scientific">Scyliorhinus torazame</name>
    <name type="common">Cloudy catshark</name>
    <name type="synonym">Catulus torazame</name>
    <dbReference type="NCBI Taxonomy" id="75743"/>
    <lineage>
        <taxon>Eukaryota</taxon>
        <taxon>Metazoa</taxon>
        <taxon>Chordata</taxon>
        <taxon>Craniata</taxon>
        <taxon>Vertebrata</taxon>
        <taxon>Chondrichthyes</taxon>
        <taxon>Elasmobranchii</taxon>
        <taxon>Galeomorphii</taxon>
        <taxon>Galeoidea</taxon>
        <taxon>Carcharhiniformes</taxon>
        <taxon>Scyliorhinidae</taxon>
        <taxon>Scyliorhinus</taxon>
    </lineage>
</organism>
<protein>
    <submittedName>
        <fullName evidence="1">Uncharacterized protein</fullName>
    </submittedName>
</protein>
<sequence length="74" mass="8504">MEQRVKCNCERGCRLNGAKCLSESMQWRICPDVSQGHPGDLFCNLNMNRSKPDQANLLPALSHPVIYLLKRVYR</sequence>
<accession>A0A401PN49</accession>
<dbReference type="Proteomes" id="UP000288216">
    <property type="component" value="Unassembled WGS sequence"/>
</dbReference>
<dbReference type="EMBL" id="BFAA01001015">
    <property type="protein sequence ID" value="GCB74557.1"/>
    <property type="molecule type" value="Genomic_DNA"/>
</dbReference>
<evidence type="ECO:0000313" key="1">
    <source>
        <dbReference type="EMBL" id="GCB74557.1"/>
    </source>
</evidence>
<comment type="caution">
    <text evidence="1">The sequence shown here is derived from an EMBL/GenBank/DDBJ whole genome shotgun (WGS) entry which is preliminary data.</text>
</comment>
<proteinExistence type="predicted"/>